<evidence type="ECO:0000313" key="2">
    <source>
        <dbReference type="EMBL" id="KAK4213992.1"/>
    </source>
</evidence>
<comment type="caution">
    <text evidence="2">The sequence shown here is derived from an EMBL/GenBank/DDBJ whole genome shotgun (WGS) entry which is preliminary data.</text>
</comment>
<feature type="domain" description="C2H2-type" evidence="1">
    <location>
        <begin position="89"/>
        <end position="110"/>
    </location>
</feature>
<dbReference type="EMBL" id="MU858101">
    <property type="protein sequence ID" value="KAK4213992.1"/>
    <property type="molecule type" value="Genomic_DNA"/>
</dbReference>
<dbReference type="AlphaFoldDB" id="A0AAN6YCA5"/>
<name>A0AAN6YCA5_9PEZI</name>
<gene>
    <name evidence="2" type="ORF">QBC37DRAFT_482662</name>
</gene>
<sequence length="565" mass="65187">MEPFVKLPEYPFVICKTCRYGCVANEVAMHLRKQHHEIKPSERSRIVKLVEEIPGIIPNKAGLSRFQFPPATTEPIPFIAAPEIDGIRCDECGFVIRTIRGIQGHCREEHGWENDWKRGGNVAKRARQERALPWTTGVHCQRFFPSRAASQWFEVGRGSQVAVVAVVSASEETIEQRITQIHKAQANKFEEKKQQIIQAGDEKAEPSPWLRRVGWAEHLQGLDRERLRESMRPIGEDEATLQRMWDSLSRVIDQARAVAVPMRVGHAVLFEVNRKEAHMKATKPFDSRMEDDTWVRYREVMRKLLCFIQRTQDWEDEARPRYMLTQKQGSLYDAFEDVAEQYGQQGVDEMVHPSALASVQAIDRLCLDTVVSLLDHQYTHSHYESAMISGLAVMGIREDGGWESVENYTPIYSAVIKMARMLVVYQAFLEQQDEIKELEQRMSKEEAKAAATGLFTIVRKKVRRFLVVVGEKTEPGPIDWIFDARTYGMRIRYTMTAAPAIDWVGERISYQRIRFHMHDLSDMLHGLVEEMRAVMGRLLLVEGDDFGLVPRVEWTKIDFYSDEFS</sequence>
<evidence type="ECO:0000313" key="3">
    <source>
        <dbReference type="Proteomes" id="UP001301769"/>
    </source>
</evidence>
<reference evidence="2" key="1">
    <citation type="journal article" date="2023" name="Mol. Phylogenet. Evol.">
        <title>Genome-scale phylogeny and comparative genomics of the fungal order Sordariales.</title>
        <authorList>
            <person name="Hensen N."/>
            <person name="Bonometti L."/>
            <person name="Westerberg I."/>
            <person name="Brannstrom I.O."/>
            <person name="Guillou S."/>
            <person name="Cros-Aarteil S."/>
            <person name="Calhoun S."/>
            <person name="Haridas S."/>
            <person name="Kuo A."/>
            <person name="Mondo S."/>
            <person name="Pangilinan J."/>
            <person name="Riley R."/>
            <person name="LaButti K."/>
            <person name="Andreopoulos B."/>
            <person name="Lipzen A."/>
            <person name="Chen C."/>
            <person name="Yan M."/>
            <person name="Daum C."/>
            <person name="Ng V."/>
            <person name="Clum A."/>
            <person name="Steindorff A."/>
            <person name="Ohm R.A."/>
            <person name="Martin F."/>
            <person name="Silar P."/>
            <person name="Natvig D.O."/>
            <person name="Lalanne C."/>
            <person name="Gautier V."/>
            <person name="Ament-Velasquez S.L."/>
            <person name="Kruys A."/>
            <person name="Hutchinson M.I."/>
            <person name="Powell A.J."/>
            <person name="Barry K."/>
            <person name="Miller A.N."/>
            <person name="Grigoriev I.V."/>
            <person name="Debuchy R."/>
            <person name="Gladieux P."/>
            <person name="Hiltunen Thoren M."/>
            <person name="Johannesson H."/>
        </authorList>
    </citation>
    <scope>NUCLEOTIDE SEQUENCE</scope>
    <source>
        <strain evidence="2">PSN293</strain>
    </source>
</reference>
<proteinExistence type="predicted"/>
<evidence type="ECO:0000259" key="1">
    <source>
        <dbReference type="PROSITE" id="PS00028"/>
    </source>
</evidence>
<dbReference type="PROSITE" id="PS00028">
    <property type="entry name" value="ZINC_FINGER_C2H2_1"/>
    <property type="match status" value="1"/>
</dbReference>
<dbReference type="Proteomes" id="UP001301769">
    <property type="component" value="Unassembled WGS sequence"/>
</dbReference>
<protein>
    <recommendedName>
        <fullName evidence="1">C2H2-type domain-containing protein</fullName>
    </recommendedName>
</protein>
<dbReference type="Pfam" id="PF12013">
    <property type="entry name" value="OrsD"/>
    <property type="match status" value="1"/>
</dbReference>
<reference evidence="2" key="2">
    <citation type="submission" date="2023-05" db="EMBL/GenBank/DDBJ databases">
        <authorList>
            <consortium name="Lawrence Berkeley National Laboratory"/>
            <person name="Steindorff A."/>
            <person name="Hensen N."/>
            <person name="Bonometti L."/>
            <person name="Westerberg I."/>
            <person name="Brannstrom I.O."/>
            <person name="Guillou S."/>
            <person name="Cros-Aarteil S."/>
            <person name="Calhoun S."/>
            <person name="Haridas S."/>
            <person name="Kuo A."/>
            <person name="Mondo S."/>
            <person name="Pangilinan J."/>
            <person name="Riley R."/>
            <person name="Labutti K."/>
            <person name="Andreopoulos B."/>
            <person name="Lipzen A."/>
            <person name="Chen C."/>
            <person name="Yanf M."/>
            <person name="Daum C."/>
            <person name="Ng V."/>
            <person name="Clum A."/>
            <person name="Ohm R."/>
            <person name="Martin F."/>
            <person name="Silar P."/>
            <person name="Natvig D."/>
            <person name="Lalanne C."/>
            <person name="Gautier V."/>
            <person name="Ament-Velasquez S.L."/>
            <person name="Kruys A."/>
            <person name="Hutchinson M.I."/>
            <person name="Powell A.J."/>
            <person name="Barry K."/>
            <person name="Miller A.N."/>
            <person name="Grigoriev I.V."/>
            <person name="Debuchy R."/>
            <person name="Gladieux P."/>
            <person name="Thoren M.H."/>
            <person name="Johannesson H."/>
        </authorList>
    </citation>
    <scope>NUCLEOTIDE SEQUENCE</scope>
    <source>
        <strain evidence="2">PSN293</strain>
    </source>
</reference>
<organism evidence="2 3">
    <name type="scientific">Rhypophila decipiens</name>
    <dbReference type="NCBI Taxonomy" id="261697"/>
    <lineage>
        <taxon>Eukaryota</taxon>
        <taxon>Fungi</taxon>
        <taxon>Dikarya</taxon>
        <taxon>Ascomycota</taxon>
        <taxon>Pezizomycotina</taxon>
        <taxon>Sordariomycetes</taxon>
        <taxon>Sordariomycetidae</taxon>
        <taxon>Sordariales</taxon>
        <taxon>Naviculisporaceae</taxon>
        <taxon>Rhypophila</taxon>
    </lineage>
</organism>
<dbReference type="InterPro" id="IPR022698">
    <property type="entry name" value="OrsD"/>
</dbReference>
<accession>A0AAN6YCA5</accession>
<dbReference type="InterPro" id="IPR013087">
    <property type="entry name" value="Znf_C2H2_type"/>
</dbReference>
<keyword evidence="3" id="KW-1185">Reference proteome</keyword>